<dbReference type="InterPro" id="IPR018062">
    <property type="entry name" value="HTH_AraC-typ_CS"/>
</dbReference>
<dbReference type="PANTHER" id="PTHR47893:SF1">
    <property type="entry name" value="REGULATORY PROTEIN PCHR"/>
    <property type="match status" value="1"/>
</dbReference>
<keyword evidence="3" id="KW-0804">Transcription</keyword>
<keyword evidence="2" id="KW-0238">DNA-binding</keyword>
<evidence type="ECO:0000313" key="5">
    <source>
        <dbReference type="EMBL" id="VFR84822.1"/>
    </source>
</evidence>
<reference evidence="6" key="1">
    <citation type="submission" date="2019-03" db="EMBL/GenBank/DDBJ databases">
        <authorList>
            <person name="Danneels B."/>
        </authorList>
    </citation>
    <scope>NUCLEOTIDE SEQUENCE</scope>
</reference>
<feature type="domain" description="HTH araC/xylS-type" evidence="4">
    <location>
        <begin position="1"/>
        <end position="72"/>
    </location>
</feature>
<dbReference type="EMBL" id="CAADIO010000019">
    <property type="protein sequence ID" value="VFR90164.1"/>
    <property type="molecule type" value="Genomic_DNA"/>
</dbReference>
<dbReference type="InterPro" id="IPR020449">
    <property type="entry name" value="Tscrpt_reg_AraC-type_HTH"/>
</dbReference>
<name>A0A484UM13_9ZZZZ</name>
<dbReference type="EMBL" id="CAADIN010000010">
    <property type="protein sequence ID" value="VFR84822.1"/>
    <property type="molecule type" value="Genomic_DNA"/>
</dbReference>
<dbReference type="PROSITE" id="PS00041">
    <property type="entry name" value="HTH_ARAC_FAMILY_1"/>
    <property type="match status" value="1"/>
</dbReference>
<evidence type="ECO:0000259" key="4">
    <source>
        <dbReference type="PROSITE" id="PS01124"/>
    </source>
</evidence>
<evidence type="ECO:0000256" key="3">
    <source>
        <dbReference type="ARBA" id="ARBA00023163"/>
    </source>
</evidence>
<accession>A0A484UM13</accession>
<dbReference type="InterPro" id="IPR009057">
    <property type="entry name" value="Homeodomain-like_sf"/>
</dbReference>
<dbReference type="AlphaFoldDB" id="A0A484UM13"/>
<evidence type="ECO:0000313" key="7">
    <source>
        <dbReference type="EMBL" id="VFR90164.1"/>
    </source>
</evidence>
<dbReference type="SUPFAM" id="SSF46689">
    <property type="entry name" value="Homeodomain-like"/>
    <property type="match status" value="1"/>
</dbReference>
<proteinExistence type="predicted"/>
<dbReference type="InterPro" id="IPR018060">
    <property type="entry name" value="HTH_AraC"/>
</dbReference>
<dbReference type="SMART" id="SM00342">
    <property type="entry name" value="HTH_ARAC"/>
    <property type="match status" value="1"/>
</dbReference>
<keyword evidence="1" id="KW-0805">Transcription regulation</keyword>
<organism evidence="6">
    <name type="scientific">plant metagenome</name>
    <dbReference type="NCBI Taxonomy" id="1297885"/>
    <lineage>
        <taxon>unclassified sequences</taxon>
        <taxon>metagenomes</taxon>
        <taxon>organismal metagenomes</taxon>
    </lineage>
</organism>
<dbReference type="PANTHER" id="PTHR47893">
    <property type="entry name" value="REGULATORY PROTEIN PCHR"/>
    <property type="match status" value="1"/>
</dbReference>
<dbReference type="PROSITE" id="PS01124">
    <property type="entry name" value="HTH_ARAC_FAMILY_2"/>
    <property type="match status" value="1"/>
</dbReference>
<dbReference type="Gene3D" id="1.10.10.60">
    <property type="entry name" value="Homeodomain-like"/>
    <property type="match status" value="2"/>
</dbReference>
<sequence>MATLQRNFRQAHGLTVSAYVLQVRLSRARHALEYEGASVARAALLAGYANPANFATAFRRQYGLSPRQVRPGL</sequence>
<dbReference type="EMBL" id="CAADIM010000029">
    <property type="protein sequence ID" value="VFR88018.1"/>
    <property type="molecule type" value="Genomic_DNA"/>
</dbReference>
<evidence type="ECO:0000313" key="6">
    <source>
        <dbReference type="EMBL" id="VFR88018.1"/>
    </source>
</evidence>
<dbReference type="GO" id="GO:0043565">
    <property type="term" value="F:sequence-specific DNA binding"/>
    <property type="evidence" value="ECO:0007669"/>
    <property type="project" value="InterPro"/>
</dbReference>
<gene>
    <name evidence="6" type="ORF">ISE1_3698</name>
    <name evidence="5" type="ORF">ISE2_3679</name>
    <name evidence="7" type="ORF">RAN3_3883</name>
</gene>
<dbReference type="GO" id="GO:0003700">
    <property type="term" value="F:DNA-binding transcription factor activity"/>
    <property type="evidence" value="ECO:0007669"/>
    <property type="project" value="InterPro"/>
</dbReference>
<evidence type="ECO:0000256" key="2">
    <source>
        <dbReference type="ARBA" id="ARBA00023125"/>
    </source>
</evidence>
<dbReference type="Pfam" id="PF12833">
    <property type="entry name" value="HTH_18"/>
    <property type="match status" value="1"/>
</dbReference>
<dbReference type="PRINTS" id="PR00032">
    <property type="entry name" value="HTHARAC"/>
</dbReference>
<dbReference type="InterPro" id="IPR053142">
    <property type="entry name" value="PchR_regulatory_protein"/>
</dbReference>
<protein>
    <submittedName>
        <fullName evidence="6">Transcriptional regulator, AraC family</fullName>
    </submittedName>
</protein>
<evidence type="ECO:0000256" key="1">
    <source>
        <dbReference type="ARBA" id="ARBA00023015"/>
    </source>
</evidence>